<evidence type="ECO:0008006" key="3">
    <source>
        <dbReference type="Google" id="ProtNLM"/>
    </source>
</evidence>
<dbReference type="AlphaFoldDB" id="A0A4R5MC42"/>
<proteinExistence type="predicted"/>
<dbReference type="EMBL" id="SMRP01000003">
    <property type="protein sequence ID" value="TDG24472.1"/>
    <property type="molecule type" value="Genomic_DNA"/>
</dbReference>
<sequence>MSWFRDHMPNGQLVLDASVLINLLGCCAAAEVFSTLDLPCIVEEKVFGEISRHPIPGLCHTEELQALQNAGFIERVRMGEEEYSSFLSLIQAPLGQRLDAGESATLVVAQQRGLSVVIDENKARSYIRSNMPRVAAVSTLKLLISATVRLGKDAVYLQELVAAARKNSRMGVPKDEKQLLVDVLAIERLQ</sequence>
<gene>
    <name evidence="1" type="ORF">EYW47_07860</name>
</gene>
<protein>
    <recommendedName>
        <fullName evidence="3">Nucleic acid-binding protein</fullName>
    </recommendedName>
</protein>
<comment type="caution">
    <text evidence="1">The sequence shown here is derived from an EMBL/GenBank/DDBJ whole genome shotgun (WGS) entry which is preliminary data.</text>
</comment>
<keyword evidence="2" id="KW-1185">Reference proteome</keyword>
<dbReference type="InterPro" id="IPR021799">
    <property type="entry name" value="PIN-like_prokaryotic"/>
</dbReference>
<evidence type="ECO:0000313" key="1">
    <source>
        <dbReference type="EMBL" id="TDG24472.1"/>
    </source>
</evidence>
<dbReference type="RefSeq" id="WP_133194319.1">
    <property type="nucleotide sequence ID" value="NZ_JBHUCW010000006.1"/>
</dbReference>
<name>A0A4R5MC42_9BURK</name>
<reference evidence="1 2" key="1">
    <citation type="submission" date="2019-03" db="EMBL/GenBank/DDBJ databases">
        <title>Paraburkholderia sp. 4M-K11, isolated from subtropical forest soil.</title>
        <authorList>
            <person name="Gao Z.-H."/>
            <person name="Qiu L.-H."/>
        </authorList>
    </citation>
    <scope>NUCLEOTIDE SEQUENCE [LARGE SCALE GENOMIC DNA]</scope>
    <source>
        <strain evidence="1 2">4M-K11</strain>
    </source>
</reference>
<dbReference type="OrthoDB" id="6856478at2"/>
<dbReference type="Proteomes" id="UP000295722">
    <property type="component" value="Unassembled WGS sequence"/>
</dbReference>
<accession>A0A4R5MC42</accession>
<organism evidence="1 2">
    <name type="scientific">Paraburkholderia silviterrae</name>
    <dbReference type="NCBI Taxonomy" id="2528715"/>
    <lineage>
        <taxon>Bacteria</taxon>
        <taxon>Pseudomonadati</taxon>
        <taxon>Pseudomonadota</taxon>
        <taxon>Betaproteobacteria</taxon>
        <taxon>Burkholderiales</taxon>
        <taxon>Burkholderiaceae</taxon>
        <taxon>Paraburkholderia</taxon>
    </lineage>
</organism>
<dbReference type="Pfam" id="PF11848">
    <property type="entry name" value="DUF3368"/>
    <property type="match status" value="1"/>
</dbReference>
<evidence type="ECO:0000313" key="2">
    <source>
        <dbReference type="Proteomes" id="UP000295722"/>
    </source>
</evidence>